<dbReference type="PANTHER" id="PTHR11232:SF77">
    <property type="entry name" value="GULP PTB DOMAIN CONTAINING ENGULFMENT ADAPTOR 1"/>
    <property type="match status" value="1"/>
</dbReference>
<dbReference type="Gene3D" id="2.30.29.30">
    <property type="entry name" value="Pleckstrin-homology domain (PH domain)/Phosphotyrosine-binding domain (PTB)"/>
    <property type="match status" value="1"/>
</dbReference>
<organism evidence="2 3">
    <name type="scientific">Panagrolaimus superbus</name>
    <dbReference type="NCBI Taxonomy" id="310955"/>
    <lineage>
        <taxon>Eukaryota</taxon>
        <taxon>Metazoa</taxon>
        <taxon>Ecdysozoa</taxon>
        <taxon>Nematoda</taxon>
        <taxon>Chromadorea</taxon>
        <taxon>Rhabditida</taxon>
        <taxon>Tylenchina</taxon>
        <taxon>Panagrolaimomorpha</taxon>
        <taxon>Panagrolaimoidea</taxon>
        <taxon>Panagrolaimidae</taxon>
        <taxon>Panagrolaimus</taxon>
    </lineage>
</organism>
<dbReference type="InterPro" id="IPR011993">
    <property type="entry name" value="PH-like_dom_sf"/>
</dbReference>
<dbReference type="PANTHER" id="PTHR11232">
    <property type="entry name" value="PHOSPHOTYROSINE INTERACTION DOMAIN-CONTAINING FAMILY MEMBER"/>
    <property type="match status" value="1"/>
</dbReference>
<sequence>MNRSDGKASTEIVKTGYQWLHPPSSLIQGRVSYIVRMLGFTEVAKSAGANVLREAYLAIKYSIEQSSTPQKPVKVELSINVSEIQISDVKTKKLLHVHQLRKISYCADDKEVGFYFL</sequence>
<dbReference type="InterPro" id="IPR051133">
    <property type="entry name" value="Adapter_Engulfment-Domain"/>
</dbReference>
<dbReference type="AlphaFoldDB" id="A0A914YFA2"/>
<protein>
    <submittedName>
        <fullName evidence="3">PID domain-containing protein</fullName>
    </submittedName>
</protein>
<keyword evidence="2" id="KW-1185">Reference proteome</keyword>
<dbReference type="WBParaSite" id="PSU_v2.g18123.t1">
    <property type="protein sequence ID" value="PSU_v2.g18123.t1"/>
    <property type="gene ID" value="PSU_v2.g18123"/>
</dbReference>
<dbReference type="Pfam" id="PF00640">
    <property type="entry name" value="PID"/>
    <property type="match status" value="1"/>
</dbReference>
<proteinExistence type="predicted"/>
<accession>A0A914YFA2</accession>
<reference evidence="3" key="1">
    <citation type="submission" date="2022-11" db="UniProtKB">
        <authorList>
            <consortium name="WormBaseParasite"/>
        </authorList>
    </citation>
    <scope>IDENTIFICATION</scope>
</reference>
<evidence type="ECO:0000313" key="2">
    <source>
        <dbReference type="Proteomes" id="UP000887577"/>
    </source>
</evidence>
<evidence type="ECO:0000259" key="1">
    <source>
        <dbReference type="PROSITE" id="PS01179"/>
    </source>
</evidence>
<dbReference type="Proteomes" id="UP000887577">
    <property type="component" value="Unplaced"/>
</dbReference>
<dbReference type="InterPro" id="IPR006020">
    <property type="entry name" value="PTB/PI_dom"/>
</dbReference>
<feature type="domain" description="PID" evidence="1">
    <location>
        <begin position="31"/>
        <end position="111"/>
    </location>
</feature>
<name>A0A914YFA2_9BILA</name>
<dbReference type="SUPFAM" id="SSF50729">
    <property type="entry name" value="PH domain-like"/>
    <property type="match status" value="1"/>
</dbReference>
<dbReference type="PROSITE" id="PS01179">
    <property type="entry name" value="PID"/>
    <property type="match status" value="1"/>
</dbReference>
<evidence type="ECO:0000313" key="3">
    <source>
        <dbReference type="WBParaSite" id="PSU_v2.g18123.t1"/>
    </source>
</evidence>